<keyword evidence="1 2" id="KW-0238">DNA-binding</keyword>
<feature type="DNA-binding region" description="Homeobox" evidence="1">
    <location>
        <begin position="130"/>
        <end position="189"/>
    </location>
</feature>
<evidence type="ECO:0000256" key="3">
    <source>
        <dbReference type="SAM" id="MobiDB-lite"/>
    </source>
</evidence>
<dbReference type="SMART" id="SM00389">
    <property type="entry name" value="HOX"/>
    <property type="match status" value="1"/>
</dbReference>
<keyword evidence="1 2" id="KW-0371">Homeobox</keyword>
<gene>
    <name evidence="5" type="primary">HD77b</name>
</gene>
<dbReference type="GO" id="GO:0000978">
    <property type="term" value="F:RNA polymerase II cis-regulatory region sequence-specific DNA binding"/>
    <property type="evidence" value="ECO:0007669"/>
    <property type="project" value="TreeGrafter"/>
</dbReference>
<evidence type="ECO:0000259" key="4">
    <source>
        <dbReference type="PROSITE" id="PS50071"/>
    </source>
</evidence>
<dbReference type="CDD" id="cd00086">
    <property type="entry name" value="homeodomain"/>
    <property type="match status" value="1"/>
</dbReference>
<evidence type="ECO:0000313" key="5">
    <source>
        <dbReference type="EMBL" id="ADO22659.1"/>
    </source>
</evidence>
<dbReference type="PROSITE" id="PS50071">
    <property type="entry name" value="HOMEOBOX_2"/>
    <property type="match status" value="1"/>
</dbReference>
<dbReference type="PANTHER" id="PTHR46271">
    <property type="entry name" value="HOMEOBOX PROTEIN, PUTATIVE-RELATED"/>
    <property type="match status" value="1"/>
</dbReference>
<keyword evidence="1 2" id="KW-0539">Nucleus</keyword>
<dbReference type="AlphaFoldDB" id="E3UJY1"/>
<dbReference type="GO" id="GO:0045944">
    <property type="term" value="P:positive regulation of transcription by RNA polymerase II"/>
    <property type="evidence" value="ECO:0007669"/>
    <property type="project" value="InterPro"/>
</dbReference>
<evidence type="ECO:0000256" key="1">
    <source>
        <dbReference type="PROSITE-ProRule" id="PRU00108"/>
    </source>
</evidence>
<proteinExistence type="evidence at transcript level"/>
<sequence>MLIATNFSLNKATSKHPTLLTMSYLNSYIPRLPDSDSEDSHPYSLPQLCKVPPELEVPELVIPLQDTRTPYIRTMSSVKPCHRTQHYSRGTEHGAPYRLADRDSSPQSGAPWRQVSDQNTPQQTPPKKHWRRKRTVFSTDELAILNRYYEQNKFLNPVLKAEILSLIEVPGTVLVMWFQNRRAKDRANGIVI</sequence>
<dbReference type="SUPFAM" id="SSF46689">
    <property type="entry name" value="Homeodomain-like"/>
    <property type="match status" value="1"/>
</dbReference>
<accession>E3UJY1</accession>
<dbReference type="InterPro" id="IPR001356">
    <property type="entry name" value="HD"/>
</dbReference>
<dbReference type="InterPro" id="IPR043562">
    <property type="entry name" value="RAX/RAX2"/>
</dbReference>
<protein>
    <submittedName>
        <fullName evidence="5">Homeobox transcription factor HD77b</fullName>
    </submittedName>
</protein>
<feature type="region of interest" description="Disordered" evidence="3">
    <location>
        <begin position="80"/>
        <end position="132"/>
    </location>
</feature>
<name>E3UJY1_MNELE</name>
<feature type="domain" description="Homeobox" evidence="4">
    <location>
        <begin position="128"/>
        <end position="188"/>
    </location>
</feature>
<dbReference type="EMBL" id="HM444138">
    <property type="protein sequence ID" value="ADO22659.1"/>
    <property type="molecule type" value="mRNA"/>
</dbReference>
<reference evidence="5" key="1">
    <citation type="journal article" date="2010" name="Evodevo">
        <title>The homeodomain complement of the ctenophore Mnemiopsis leidyi suggests that Ctenophora and Porifera diverged prior to the ParaHoxozoa.</title>
        <authorList>
            <person name="Ryan J.F."/>
            <person name="Pang K."/>
            <person name="NISC Comparative Sequencing Program"/>
            <person name="Mullikin J.C."/>
            <person name="Martindale M.Q."/>
            <person name="Baxevanis A.D."/>
        </authorList>
    </citation>
    <scope>NUCLEOTIDE SEQUENCE</scope>
</reference>
<comment type="subcellular location">
    <subcellularLocation>
        <location evidence="1 2">Nucleus</location>
    </subcellularLocation>
</comment>
<organism evidence="5">
    <name type="scientific">Mnemiopsis leidyi</name>
    <name type="common">Sea walnut</name>
    <name type="synonym">Warty comb jellyfish</name>
    <dbReference type="NCBI Taxonomy" id="27923"/>
    <lineage>
        <taxon>Eukaryota</taxon>
        <taxon>Metazoa</taxon>
        <taxon>Ctenophora</taxon>
        <taxon>Tentaculata</taxon>
        <taxon>Lobata</taxon>
        <taxon>Bolinopsidae</taxon>
        <taxon>Mnemiopsis</taxon>
    </lineage>
</organism>
<dbReference type="Pfam" id="PF00046">
    <property type="entry name" value="Homeodomain"/>
    <property type="match status" value="1"/>
</dbReference>
<evidence type="ECO:0000256" key="2">
    <source>
        <dbReference type="RuleBase" id="RU000682"/>
    </source>
</evidence>
<dbReference type="PANTHER" id="PTHR46271:SF4">
    <property type="entry name" value="HOMEOBOX PROTEIN, PUTATIVE-RELATED"/>
    <property type="match status" value="1"/>
</dbReference>
<dbReference type="GO" id="GO:0005634">
    <property type="term" value="C:nucleus"/>
    <property type="evidence" value="ECO:0007669"/>
    <property type="project" value="UniProtKB-SubCell"/>
</dbReference>
<dbReference type="InterPro" id="IPR009057">
    <property type="entry name" value="Homeodomain-like_sf"/>
</dbReference>
<dbReference type="Gene3D" id="1.10.10.60">
    <property type="entry name" value="Homeodomain-like"/>
    <property type="match status" value="1"/>
</dbReference>
<dbReference type="GO" id="GO:0000981">
    <property type="term" value="F:DNA-binding transcription factor activity, RNA polymerase II-specific"/>
    <property type="evidence" value="ECO:0007669"/>
    <property type="project" value="InterPro"/>
</dbReference>